<dbReference type="AlphaFoldDB" id="X1VJC6"/>
<protein>
    <submittedName>
        <fullName evidence="1">Uncharacterized protein</fullName>
    </submittedName>
</protein>
<organism evidence="1">
    <name type="scientific">marine sediment metagenome</name>
    <dbReference type="NCBI Taxonomy" id="412755"/>
    <lineage>
        <taxon>unclassified sequences</taxon>
        <taxon>metagenomes</taxon>
        <taxon>ecological metagenomes</taxon>
    </lineage>
</organism>
<gene>
    <name evidence="1" type="ORF">S12H4_46327</name>
</gene>
<evidence type="ECO:0000313" key="1">
    <source>
        <dbReference type="EMBL" id="GAJ15421.1"/>
    </source>
</evidence>
<proteinExistence type="predicted"/>
<feature type="non-terminal residue" evidence="1">
    <location>
        <position position="45"/>
    </location>
</feature>
<reference evidence="1" key="1">
    <citation type="journal article" date="2014" name="Front. Microbiol.">
        <title>High frequency of phylogenetically diverse reductive dehalogenase-homologous genes in deep subseafloor sedimentary metagenomes.</title>
        <authorList>
            <person name="Kawai M."/>
            <person name="Futagami T."/>
            <person name="Toyoda A."/>
            <person name="Takaki Y."/>
            <person name="Nishi S."/>
            <person name="Hori S."/>
            <person name="Arai W."/>
            <person name="Tsubouchi T."/>
            <person name="Morono Y."/>
            <person name="Uchiyama I."/>
            <person name="Ito T."/>
            <person name="Fujiyama A."/>
            <person name="Inagaki F."/>
            <person name="Takami H."/>
        </authorList>
    </citation>
    <scope>NUCLEOTIDE SEQUENCE</scope>
    <source>
        <strain evidence="1">Expedition CK06-06</strain>
    </source>
</reference>
<comment type="caution">
    <text evidence="1">The sequence shown here is derived from an EMBL/GenBank/DDBJ whole genome shotgun (WGS) entry which is preliminary data.</text>
</comment>
<dbReference type="EMBL" id="BARW01028730">
    <property type="protein sequence ID" value="GAJ15421.1"/>
    <property type="molecule type" value="Genomic_DNA"/>
</dbReference>
<accession>X1VJC6</accession>
<name>X1VJC6_9ZZZZ</name>
<sequence length="45" mass="5341">MALREERVSRESESYDMILPFDGLNLTLEDFSPLPTTRLELDKRR</sequence>